<feature type="compositionally biased region" description="Basic and acidic residues" evidence="1">
    <location>
        <begin position="203"/>
        <end position="216"/>
    </location>
</feature>
<evidence type="ECO:0000256" key="1">
    <source>
        <dbReference type="SAM" id="MobiDB-lite"/>
    </source>
</evidence>
<accession>A0AAE9D195</accession>
<feature type="compositionally biased region" description="Basic and acidic residues" evidence="1">
    <location>
        <begin position="39"/>
        <end position="48"/>
    </location>
</feature>
<feature type="compositionally biased region" description="Basic and acidic residues" evidence="1">
    <location>
        <begin position="151"/>
        <end position="166"/>
    </location>
</feature>
<evidence type="ECO:0000313" key="2">
    <source>
        <dbReference type="EMBL" id="ULT91434.1"/>
    </source>
</evidence>
<feature type="region of interest" description="Disordered" evidence="1">
    <location>
        <begin position="92"/>
        <end position="135"/>
    </location>
</feature>
<reference evidence="2 3" key="1">
    <citation type="submission" date="2022-02" db="EMBL/GenBank/DDBJ databases">
        <title>Chromosome-level reference genomes for two strains of Caenorhabditis briggsae: an improved platform for comparative genomics.</title>
        <authorList>
            <person name="Stevens L."/>
            <person name="Andersen E.C."/>
        </authorList>
    </citation>
    <scope>NUCLEOTIDE SEQUENCE [LARGE SCALE GENOMIC DNA]</scope>
    <source>
        <strain evidence="2">QX1410_ONT</strain>
        <tissue evidence="2">Whole-organism</tissue>
    </source>
</reference>
<organism evidence="2 3">
    <name type="scientific">Caenorhabditis briggsae</name>
    <dbReference type="NCBI Taxonomy" id="6238"/>
    <lineage>
        <taxon>Eukaryota</taxon>
        <taxon>Metazoa</taxon>
        <taxon>Ecdysozoa</taxon>
        <taxon>Nematoda</taxon>
        <taxon>Chromadorea</taxon>
        <taxon>Rhabditida</taxon>
        <taxon>Rhabditina</taxon>
        <taxon>Rhabditomorpha</taxon>
        <taxon>Rhabditoidea</taxon>
        <taxon>Rhabditidae</taxon>
        <taxon>Peloderinae</taxon>
        <taxon>Caenorhabditis</taxon>
    </lineage>
</organism>
<protein>
    <submittedName>
        <fullName evidence="2">Uncharacterized protein</fullName>
    </submittedName>
</protein>
<name>A0AAE9D195_CAEBR</name>
<feature type="compositionally biased region" description="Gly residues" evidence="1">
    <location>
        <begin position="95"/>
        <end position="106"/>
    </location>
</feature>
<gene>
    <name evidence="2" type="ORF">L3Y34_009213</name>
</gene>
<evidence type="ECO:0000313" key="3">
    <source>
        <dbReference type="Proteomes" id="UP000827892"/>
    </source>
</evidence>
<feature type="region of interest" description="Disordered" evidence="1">
    <location>
        <begin position="1"/>
        <end position="48"/>
    </location>
</feature>
<feature type="compositionally biased region" description="Basic and acidic residues" evidence="1">
    <location>
        <begin position="1"/>
        <end position="14"/>
    </location>
</feature>
<feature type="compositionally biased region" description="Basic and acidic residues" evidence="1">
    <location>
        <begin position="22"/>
        <end position="31"/>
    </location>
</feature>
<dbReference type="AlphaFoldDB" id="A0AAE9D195"/>
<dbReference type="Proteomes" id="UP000827892">
    <property type="component" value="Chromosome V"/>
</dbReference>
<dbReference type="EMBL" id="CP090895">
    <property type="protein sequence ID" value="ULT91434.1"/>
    <property type="molecule type" value="Genomic_DNA"/>
</dbReference>
<feature type="compositionally biased region" description="Basic and acidic residues" evidence="1">
    <location>
        <begin position="121"/>
        <end position="133"/>
    </location>
</feature>
<sequence length="216" mass="24997">MGTREDLRDFEMRSKLPMMTSRKMDLEESEKQIQQPNETKMDKDLDYHQESDIDKLKNREDIHFEHQGEGESHCEGKSRGQCEKNKFEKKNEMKIGGGCPTQGGGQCKDAKRCDKMEDEPMDKRRESDIRNKEMNPTWTIKRTICTSVDSRKNDMHFGGQQDKHFGGIDSQCGGKNEIKSGSCGDKGQCNEGNRCDKMEDEPMDKRRESDVRNKEM</sequence>
<feature type="region of interest" description="Disordered" evidence="1">
    <location>
        <begin position="151"/>
        <end position="216"/>
    </location>
</feature>
<proteinExistence type="predicted"/>